<evidence type="ECO:0000256" key="3">
    <source>
        <dbReference type="ARBA" id="ARBA00022691"/>
    </source>
</evidence>
<dbReference type="InterPro" id="IPR036388">
    <property type="entry name" value="WH-like_DNA-bd_sf"/>
</dbReference>
<dbReference type="InterPro" id="IPR016461">
    <property type="entry name" value="COMT-like"/>
</dbReference>
<organism evidence="5 6">
    <name type="scientific">Cucurbitaria berberidis CBS 394.84</name>
    <dbReference type="NCBI Taxonomy" id="1168544"/>
    <lineage>
        <taxon>Eukaryota</taxon>
        <taxon>Fungi</taxon>
        <taxon>Dikarya</taxon>
        <taxon>Ascomycota</taxon>
        <taxon>Pezizomycotina</taxon>
        <taxon>Dothideomycetes</taxon>
        <taxon>Pleosporomycetidae</taxon>
        <taxon>Pleosporales</taxon>
        <taxon>Pleosporineae</taxon>
        <taxon>Cucurbitariaceae</taxon>
        <taxon>Cucurbitaria</taxon>
    </lineage>
</organism>
<keyword evidence="1" id="KW-0489">Methyltransferase</keyword>
<dbReference type="Pfam" id="PF00891">
    <property type="entry name" value="Methyltransf_2"/>
    <property type="match status" value="1"/>
</dbReference>
<dbReference type="PANTHER" id="PTHR43712:SF12">
    <property type="entry name" value="STERIGMATOCYSTIN 8-O-METHYLTRANSFERASE"/>
    <property type="match status" value="1"/>
</dbReference>
<evidence type="ECO:0000256" key="1">
    <source>
        <dbReference type="ARBA" id="ARBA00022603"/>
    </source>
</evidence>
<dbReference type="GO" id="GO:0008171">
    <property type="term" value="F:O-methyltransferase activity"/>
    <property type="evidence" value="ECO:0007669"/>
    <property type="project" value="InterPro"/>
</dbReference>
<dbReference type="RefSeq" id="XP_040785747.1">
    <property type="nucleotide sequence ID" value="XM_040929023.1"/>
</dbReference>
<keyword evidence="6" id="KW-1185">Reference proteome</keyword>
<dbReference type="PANTHER" id="PTHR43712">
    <property type="entry name" value="PUTATIVE (AFU_ORTHOLOGUE AFUA_4G14580)-RELATED"/>
    <property type="match status" value="1"/>
</dbReference>
<protein>
    <submittedName>
        <fullName evidence="5">O-methyltransferase</fullName>
    </submittedName>
</protein>
<dbReference type="AlphaFoldDB" id="A0A9P4L6D5"/>
<sequence>MSETNTSSLLQLVAQIKQQTEEIEKQLQLSGYPEPTFENNFIERPDSPEYAAARASLNDAANDLLMLVNGPKAHFRSLFCYQHDLAAFQIAFDHDFFNKIPLTGEITIPQLAERVNFDEDRVARVIRFLTTHRVFTEKEPGVFAHTTHSAIFAKDPEIYAAAHYQLDEFFKAAAEASAATRMNPYQSDHLHSAFKVRFGVPLFQYYQQNPQLAARFGRALAVDRQVHELKDGFAWDSFRGGKIVDIGGASGHASIWLARIYPHLKFIVQDGSEDLLAQGKAQNLSDLDGRVTFMEHDFFDPQPELNAGAYFIRQVVHNWNDADCVRILRNIVPALEKCAPKTPLLINEMILPEPGTRSRYEEHSLRQVDMLVMVSLGAKQRTLKEFQRLLHDADPRLQIVRVYGNGSMGLLEVHLVSGSGTVAGLD</sequence>
<proteinExistence type="predicted"/>
<dbReference type="InterPro" id="IPR036390">
    <property type="entry name" value="WH_DNA-bd_sf"/>
</dbReference>
<dbReference type="EMBL" id="ML976617">
    <property type="protein sequence ID" value="KAF1843184.1"/>
    <property type="molecule type" value="Genomic_DNA"/>
</dbReference>
<evidence type="ECO:0000259" key="4">
    <source>
        <dbReference type="Pfam" id="PF00891"/>
    </source>
</evidence>
<dbReference type="PROSITE" id="PS51683">
    <property type="entry name" value="SAM_OMT_II"/>
    <property type="match status" value="1"/>
</dbReference>
<dbReference type="SUPFAM" id="SSF53335">
    <property type="entry name" value="S-adenosyl-L-methionine-dependent methyltransferases"/>
    <property type="match status" value="1"/>
</dbReference>
<reference evidence="5" key="1">
    <citation type="submission" date="2020-01" db="EMBL/GenBank/DDBJ databases">
        <authorList>
            <consortium name="DOE Joint Genome Institute"/>
            <person name="Haridas S."/>
            <person name="Albert R."/>
            <person name="Binder M."/>
            <person name="Bloem J."/>
            <person name="Labutti K."/>
            <person name="Salamov A."/>
            <person name="Andreopoulos B."/>
            <person name="Baker S.E."/>
            <person name="Barry K."/>
            <person name="Bills G."/>
            <person name="Bluhm B.H."/>
            <person name="Cannon C."/>
            <person name="Castanera R."/>
            <person name="Culley D.E."/>
            <person name="Daum C."/>
            <person name="Ezra D."/>
            <person name="Gonzalez J.B."/>
            <person name="Henrissat B."/>
            <person name="Kuo A."/>
            <person name="Liang C."/>
            <person name="Lipzen A."/>
            <person name="Lutzoni F."/>
            <person name="Magnuson J."/>
            <person name="Mondo S."/>
            <person name="Nolan M."/>
            <person name="Ohm R."/>
            <person name="Pangilinan J."/>
            <person name="Park H.-J."/>
            <person name="Ramirez L."/>
            <person name="Alfaro M."/>
            <person name="Sun H."/>
            <person name="Tritt A."/>
            <person name="Yoshinaga Y."/>
            <person name="Zwiers L.-H."/>
            <person name="Turgeon B.G."/>
            <person name="Goodwin S.B."/>
            <person name="Spatafora J.W."/>
            <person name="Crous P.W."/>
            <person name="Grigoriev I.V."/>
        </authorList>
    </citation>
    <scope>NUCLEOTIDE SEQUENCE</scope>
    <source>
        <strain evidence="5">CBS 394.84</strain>
    </source>
</reference>
<dbReference type="GeneID" id="63846275"/>
<keyword evidence="3" id="KW-0949">S-adenosyl-L-methionine</keyword>
<gene>
    <name evidence="5" type="ORF">K460DRAFT_288106</name>
</gene>
<dbReference type="Gene3D" id="3.40.50.150">
    <property type="entry name" value="Vaccinia Virus protein VP39"/>
    <property type="match status" value="1"/>
</dbReference>
<dbReference type="InterPro" id="IPR001077">
    <property type="entry name" value="COMT_C"/>
</dbReference>
<keyword evidence="2" id="KW-0808">Transferase</keyword>
<dbReference type="CDD" id="cd02440">
    <property type="entry name" value="AdoMet_MTases"/>
    <property type="match status" value="1"/>
</dbReference>
<evidence type="ECO:0000256" key="2">
    <source>
        <dbReference type="ARBA" id="ARBA00022679"/>
    </source>
</evidence>
<evidence type="ECO:0000313" key="6">
    <source>
        <dbReference type="Proteomes" id="UP000800039"/>
    </source>
</evidence>
<dbReference type="Gene3D" id="1.10.10.10">
    <property type="entry name" value="Winged helix-like DNA-binding domain superfamily/Winged helix DNA-binding domain"/>
    <property type="match status" value="1"/>
</dbReference>
<dbReference type="OrthoDB" id="2410195at2759"/>
<evidence type="ECO:0000313" key="5">
    <source>
        <dbReference type="EMBL" id="KAF1843184.1"/>
    </source>
</evidence>
<dbReference type="GO" id="GO:0032259">
    <property type="term" value="P:methylation"/>
    <property type="evidence" value="ECO:0007669"/>
    <property type="project" value="UniProtKB-KW"/>
</dbReference>
<dbReference type="Proteomes" id="UP000800039">
    <property type="component" value="Unassembled WGS sequence"/>
</dbReference>
<name>A0A9P4L6D5_9PLEO</name>
<comment type="caution">
    <text evidence="5">The sequence shown here is derived from an EMBL/GenBank/DDBJ whole genome shotgun (WGS) entry which is preliminary data.</text>
</comment>
<dbReference type="InterPro" id="IPR029063">
    <property type="entry name" value="SAM-dependent_MTases_sf"/>
</dbReference>
<accession>A0A9P4L6D5</accession>
<feature type="domain" description="O-methyltransferase C-terminal" evidence="4">
    <location>
        <begin position="192"/>
        <end position="393"/>
    </location>
</feature>
<dbReference type="SUPFAM" id="SSF46785">
    <property type="entry name" value="Winged helix' DNA-binding domain"/>
    <property type="match status" value="1"/>
</dbReference>